<keyword evidence="3" id="KW-1185">Reference proteome</keyword>
<keyword evidence="1" id="KW-1133">Transmembrane helix</keyword>
<reference evidence="2 3" key="1">
    <citation type="submission" date="2018-05" db="EMBL/GenBank/DDBJ databases">
        <title>Genomic Encyclopedia of Archaeal and Bacterial Type Strains, Phase II (KMG-II): from individual species to whole genera.</title>
        <authorList>
            <person name="Goeker M."/>
        </authorList>
    </citation>
    <scope>NUCLEOTIDE SEQUENCE [LARGE SCALE GENOMIC DNA]</scope>
    <source>
        <strain evidence="2 3">DSM 22214</strain>
    </source>
</reference>
<feature type="transmembrane region" description="Helical" evidence="1">
    <location>
        <begin position="83"/>
        <end position="104"/>
    </location>
</feature>
<gene>
    <name evidence="2" type="ORF">LV89_00334</name>
</gene>
<keyword evidence="1" id="KW-0472">Membrane</keyword>
<name>A0A316EEX5_9BACT</name>
<dbReference type="Proteomes" id="UP000245489">
    <property type="component" value="Unassembled WGS sequence"/>
</dbReference>
<organism evidence="2 3">
    <name type="scientific">Arcicella aurantiaca</name>
    <dbReference type="NCBI Taxonomy" id="591202"/>
    <lineage>
        <taxon>Bacteria</taxon>
        <taxon>Pseudomonadati</taxon>
        <taxon>Bacteroidota</taxon>
        <taxon>Cytophagia</taxon>
        <taxon>Cytophagales</taxon>
        <taxon>Flectobacillaceae</taxon>
        <taxon>Arcicella</taxon>
    </lineage>
</organism>
<keyword evidence="1" id="KW-0812">Transmembrane</keyword>
<evidence type="ECO:0000256" key="1">
    <source>
        <dbReference type="SAM" id="Phobius"/>
    </source>
</evidence>
<dbReference type="OrthoDB" id="960495at2"/>
<evidence type="ECO:0000313" key="2">
    <source>
        <dbReference type="EMBL" id="PWK28782.1"/>
    </source>
</evidence>
<dbReference type="RefSeq" id="WP_109741127.1">
    <property type="nucleotide sequence ID" value="NZ_QGGO01000002.1"/>
</dbReference>
<accession>A0A316EEX5</accession>
<sequence>MKDEDIFDILDGIASEETMRQHHKMLAENTDYQSLFNEYAQTHALLTDVSIEKTAFNFTDKLIDRWELSQEVVTVRKTSKLPIYFLSLMAVLFVCLFITVLPMLNSQAIQVDLSKPLRILQDKGFTRLFLIINVLVALFFIDKRVLKPYFQKRLGL</sequence>
<evidence type="ECO:0000313" key="3">
    <source>
        <dbReference type="Proteomes" id="UP000245489"/>
    </source>
</evidence>
<dbReference type="AlphaFoldDB" id="A0A316EEX5"/>
<feature type="transmembrane region" description="Helical" evidence="1">
    <location>
        <begin position="124"/>
        <end position="141"/>
    </location>
</feature>
<protein>
    <submittedName>
        <fullName evidence="2">Uncharacterized protein</fullName>
    </submittedName>
</protein>
<proteinExistence type="predicted"/>
<dbReference type="EMBL" id="QGGO01000002">
    <property type="protein sequence ID" value="PWK28782.1"/>
    <property type="molecule type" value="Genomic_DNA"/>
</dbReference>
<comment type="caution">
    <text evidence="2">The sequence shown here is derived from an EMBL/GenBank/DDBJ whole genome shotgun (WGS) entry which is preliminary data.</text>
</comment>